<gene>
    <name evidence="2" type="ORF">SPF06_13755</name>
</gene>
<comment type="caution">
    <text evidence="2">The sequence shown here is derived from an EMBL/GenBank/DDBJ whole genome shotgun (WGS) entry which is preliminary data.</text>
</comment>
<keyword evidence="3" id="KW-1185">Reference proteome</keyword>
<keyword evidence="1" id="KW-0732">Signal</keyword>
<reference evidence="2 3" key="1">
    <citation type="submission" date="2023-12" db="EMBL/GenBank/DDBJ databases">
        <title>Sinomonas terricola sp. nov, isolated from litchi orchard soil in Guangdong, PR China.</title>
        <authorList>
            <person name="Jiaxin W."/>
            <person name="Yang Z."/>
            <person name="Honghui Z."/>
        </authorList>
    </citation>
    <scope>NUCLEOTIDE SEQUENCE [LARGE SCALE GENOMIC DNA]</scope>
    <source>
        <strain evidence="2 3">JGH33</strain>
    </source>
</reference>
<dbReference type="Proteomes" id="UP001304769">
    <property type="component" value="Unassembled WGS sequence"/>
</dbReference>
<evidence type="ECO:0008006" key="4">
    <source>
        <dbReference type="Google" id="ProtNLM"/>
    </source>
</evidence>
<dbReference type="PROSITE" id="PS51257">
    <property type="entry name" value="PROKAR_LIPOPROTEIN"/>
    <property type="match status" value="1"/>
</dbReference>
<evidence type="ECO:0000313" key="3">
    <source>
        <dbReference type="Proteomes" id="UP001304769"/>
    </source>
</evidence>
<dbReference type="EMBL" id="JAYGGQ010000010">
    <property type="protein sequence ID" value="MEA5455795.1"/>
    <property type="molecule type" value="Genomic_DNA"/>
</dbReference>
<sequence>MGSRALAGAAAVWALLMAAVLTGCSDDGAWAQRSPQLRVTVAAGCPASLGPAQDVANDRQAGEALVPHDIPDRALLCIYESRASEGPGATGIRKQARLAEAEAIELENAVAAISLKSPKGPAACPAALPGAVAIIDFHFPNGTDFDLWYNTTGCQTLDNGTRAAFSGANPSFYEGFAPVYLRFTGVRP</sequence>
<accession>A0ABU5T8D8</accession>
<protein>
    <recommendedName>
        <fullName evidence="4">Lipoprotein</fullName>
    </recommendedName>
</protein>
<name>A0ABU5T8D8_9MICC</name>
<organism evidence="2 3">
    <name type="scientific">Sinomonas terricola</name>
    <dbReference type="NCBI Taxonomy" id="3110330"/>
    <lineage>
        <taxon>Bacteria</taxon>
        <taxon>Bacillati</taxon>
        <taxon>Actinomycetota</taxon>
        <taxon>Actinomycetes</taxon>
        <taxon>Micrococcales</taxon>
        <taxon>Micrococcaceae</taxon>
        <taxon>Sinomonas</taxon>
    </lineage>
</organism>
<dbReference type="RefSeq" id="WP_323279677.1">
    <property type="nucleotide sequence ID" value="NZ_JAYGGQ010000010.1"/>
</dbReference>
<evidence type="ECO:0000256" key="1">
    <source>
        <dbReference type="SAM" id="SignalP"/>
    </source>
</evidence>
<proteinExistence type="predicted"/>
<feature type="signal peptide" evidence="1">
    <location>
        <begin position="1"/>
        <end position="18"/>
    </location>
</feature>
<evidence type="ECO:0000313" key="2">
    <source>
        <dbReference type="EMBL" id="MEA5455795.1"/>
    </source>
</evidence>
<feature type="chain" id="PRO_5046354750" description="Lipoprotein" evidence="1">
    <location>
        <begin position="19"/>
        <end position="188"/>
    </location>
</feature>